<dbReference type="PANTHER" id="PTHR46603">
    <property type="entry name" value="ABSCISSION/NOCUT CHECKPOINT REGULATOR"/>
    <property type="match status" value="1"/>
</dbReference>
<dbReference type="InterPro" id="IPR013083">
    <property type="entry name" value="Znf_RING/FYVE/PHD"/>
</dbReference>
<sequence>MSCNTCQVKFSFFTKDIGCPGCGYSCCSKCLKYKCDIPNVGKKKVCGRCNNKLNKMNESSPTDDHPMLNTNKEPLAPIDVTMKYEILIFY</sequence>
<accession>A0AAW2FV76</accession>
<evidence type="ECO:0000313" key="7">
    <source>
        <dbReference type="Proteomes" id="UP001430953"/>
    </source>
</evidence>
<dbReference type="GO" id="GO:0005813">
    <property type="term" value="C:centrosome"/>
    <property type="evidence" value="ECO:0007669"/>
    <property type="project" value="TreeGrafter"/>
</dbReference>
<dbReference type="EMBL" id="JADYXP020000008">
    <property type="protein sequence ID" value="KAL0118072.1"/>
    <property type="molecule type" value="Genomic_DNA"/>
</dbReference>
<organism evidence="6 7">
    <name type="scientific">Cardiocondyla obscurior</name>
    <dbReference type="NCBI Taxonomy" id="286306"/>
    <lineage>
        <taxon>Eukaryota</taxon>
        <taxon>Metazoa</taxon>
        <taxon>Ecdysozoa</taxon>
        <taxon>Arthropoda</taxon>
        <taxon>Hexapoda</taxon>
        <taxon>Insecta</taxon>
        <taxon>Pterygota</taxon>
        <taxon>Neoptera</taxon>
        <taxon>Endopterygota</taxon>
        <taxon>Hymenoptera</taxon>
        <taxon>Apocrita</taxon>
        <taxon>Aculeata</taxon>
        <taxon>Formicoidea</taxon>
        <taxon>Formicidae</taxon>
        <taxon>Myrmicinae</taxon>
        <taxon>Cardiocondyla</taxon>
    </lineage>
</organism>
<evidence type="ECO:0000256" key="2">
    <source>
        <dbReference type="ARBA" id="ARBA00022771"/>
    </source>
</evidence>
<feature type="domain" description="FYVE-type" evidence="5">
    <location>
        <begin position="1"/>
        <end position="54"/>
    </location>
</feature>
<protein>
    <recommendedName>
        <fullName evidence="5">FYVE-type domain-containing protein</fullName>
    </recommendedName>
</protein>
<keyword evidence="7" id="KW-1185">Reference proteome</keyword>
<evidence type="ECO:0000256" key="1">
    <source>
        <dbReference type="ARBA" id="ARBA00022723"/>
    </source>
</evidence>
<dbReference type="GO" id="GO:0009838">
    <property type="term" value="P:abscission"/>
    <property type="evidence" value="ECO:0007669"/>
    <property type="project" value="TreeGrafter"/>
</dbReference>
<proteinExistence type="predicted"/>
<name>A0AAW2FV76_9HYME</name>
<dbReference type="GO" id="GO:0044878">
    <property type="term" value="P:mitotic cytokinesis checkpoint signaling"/>
    <property type="evidence" value="ECO:0007669"/>
    <property type="project" value="TreeGrafter"/>
</dbReference>
<dbReference type="Gene3D" id="3.30.40.10">
    <property type="entry name" value="Zinc/RING finger domain, C3HC4 (zinc finger)"/>
    <property type="match status" value="1"/>
</dbReference>
<keyword evidence="2 4" id="KW-0863">Zinc-finger</keyword>
<dbReference type="GO" id="GO:0032266">
    <property type="term" value="F:phosphatidylinositol-3-phosphate binding"/>
    <property type="evidence" value="ECO:0007669"/>
    <property type="project" value="TreeGrafter"/>
</dbReference>
<gene>
    <name evidence="6" type="ORF">PUN28_009031</name>
</gene>
<evidence type="ECO:0000313" key="6">
    <source>
        <dbReference type="EMBL" id="KAL0118072.1"/>
    </source>
</evidence>
<dbReference type="AlphaFoldDB" id="A0AAW2FV76"/>
<evidence type="ECO:0000259" key="5">
    <source>
        <dbReference type="PROSITE" id="PS50178"/>
    </source>
</evidence>
<evidence type="ECO:0000256" key="4">
    <source>
        <dbReference type="PROSITE-ProRule" id="PRU00091"/>
    </source>
</evidence>
<dbReference type="GO" id="GO:0008270">
    <property type="term" value="F:zinc ion binding"/>
    <property type="evidence" value="ECO:0007669"/>
    <property type="project" value="UniProtKB-KW"/>
</dbReference>
<dbReference type="Proteomes" id="UP001430953">
    <property type="component" value="Unassembled WGS sequence"/>
</dbReference>
<reference evidence="6 7" key="1">
    <citation type="submission" date="2023-03" db="EMBL/GenBank/DDBJ databases">
        <title>High recombination rates correlate with genetic variation in Cardiocondyla obscurior ants.</title>
        <authorList>
            <person name="Errbii M."/>
        </authorList>
    </citation>
    <scope>NUCLEOTIDE SEQUENCE [LARGE SCALE GENOMIC DNA]</scope>
    <source>
        <strain evidence="6">Alpha-2009</strain>
        <tissue evidence="6">Whole body</tissue>
    </source>
</reference>
<dbReference type="PANTHER" id="PTHR46603:SF1">
    <property type="entry name" value="ABSCISSION_NOCUT CHECKPOINT REGULATOR"/>
    <property type="match status" value="1"/>
</dbReference>
<comment type="caution">
    <text evidence="6">The sequence shown here is derived from an EMBL/GenBank/DDBJ whole genome shotgun (WGS) entry which is preliminary data.</text>
</comment>
<evidence type="ECO:0000256" key="3">
    <source>
        <dbReference type="ARBA" id="ARBA00022833"/>
    </source>
</evidence>
<keyword evidence="3" id="KW-0862">Zinc</keyword>
<dbReference type="InterPro" id="IPR011011">
    <property type="entry name" value="Znf_FYVE_PHD"/>
</dbReference>
<dbReference type="PROSITE" id="PS50178">
    <property type="entry name" value="ZF_FYVE"/>
    <property type="match status" value="1"/>
</dbReference>
<dbReference type="GO" id="GO:0032154">
    <property type="term" value="C:cleavage furrow"/>
    <property type="evidence" value="ECO:0007669"/>
    <property type="project" value="TreeGrafter"/>
</dbReference>
<dbReference type="SUPFAM" id="SSF57903">
    <property type="entry name" value="FYVE/PHD zinc finger"/>
    <property type="match status" value="1"/>
</dbReference>
<dbReference type="GO" id="GO:0030496">
    <property type="term" value="C:midbody"/>
    <property type="evidence" value="ECO:0007669"/>
    <property type="project" value="TreeGrafter"/>
</dbReference>
<dbReference type="InterPro" id="IPR017455">
    <property type="entry name" value="Znf_FYVE-rel"/>
</dbReference>
<keyword evidence="1" id="KW-0479">Metal-binding</keyword>